<dbReference type="InterPro" id="IPR010982">
    <property type="entry name" value="Lambda_DNA-bd_dom_sf"/>
</dbReference>
<organism evidence="2 3">
    <name type="scientific">Neosynechococcus sphagnicola sy1</name>
    <dbReference type="NCBI Taxonomy" id="1497020"/>
    <lineage>
        <taxon>Bacteria</taxon>
        <taxon>Bacillati</taxon>
        <taxon>Cyanobacteriota</taxon>
        <taxon>Cyanophyceae</taxon>
        <taxon>Neosynechococcales</taxon>
        <taxon>Neosynechococcaceae</taxon>
        <taxon>Neosynechococcus</taxon>
    </lineage>
</organism>
<proteinExistence type="predicted"/>
<feature type="domain" description="HTH cro/C1-type" evidence="1">
    <location>
        <begin position="18"/>
        <end position="73"/>
    </location>
</feature>
<reference evidence="2 3" key="1">
    <citation type="journal article" date="2014" name="Mol. Ecol.">
        <title>Evolution of Synechococcus.</title>
        <authorList>
            <person name="Dvorak P."/>
            <person name="Casamatta D."/>
            <person name="Hasler P."/>
            <person name="Poulickova A."/>
            <person name="Ondrej V."/>
            <person name="Sanges R."/>
        </authorList>
    </citation>
    <scope>NUCLEOTIDE SEQUENCE [LARGE SCALE GENOMIC DNA]</scope>
    <source>
        <strain evidence="2 3">CAUP A 1101</strain>
    </source>
</reference>
<evidence type="ECO:0000313" key="2">
    <source>
        <dbReference type="EMBL" id="KGF71765.1"/>
    </source>
</evidence>
<comment type="caution">
    <text evidence="2">The sequence shown here is derived from an EMBL/GenBank/DDBJ whole genome shotgun (WGS) entry which is preliminary data.</text>
</comment>
<dbReference type="Proteomes" id="UP000030170">
    <property type="component" value="Unassembled WGS sequence"/>
</dbReference>
<dbReference type="InterPro" id="IPR001387">
    <property type="entry name" value="Cro/C1-type_HTH"/>
</dbReference>
<name>A0A098TGP1_9CYAN</name>
<evidence type="ECO:0000313" key="3">
    <source>
        <dbReference type="Proteomes" id="UP000030170"/>
    </source>
</evidence>
<evidence type="ECO:0000259" key="1">
    <source>
        <dbReference type="SMART" id="SM00530"/>
    </source>
</evidence>
<keyword evidence="2" id="KW-0238">DNA-binding</keyword>
<dbReference type="SMART" id="SM00530">
    <property type="entry name" value="HTH_XRE"/>
    <property type="match status" value="1"/>
</dbReference>
<protein>
    <submittedName>
        <fullName evidence="2">DNA-binding protein</fullName>
    </submittedName>
</protein>
<keyword evidence="3" id="KW-1185">Reference proteome</keyword>
<dbReference type="Pfam" id="PF01381">
    <property type="entry name" value="HTH_3"/>
    <property type="match status" value="1"/>
</dbReference>
<sequence length="139" mass="15569">MPARLQIKSEDCSPLGQLILQYLEEQGISMNHLAELSGIPQPRLRGACFKGTCPTPETLRKMARVIGKHHLELYTLAYKGRIENLPEDTDDSSLDLIMRELFETARELGLTAPKIRPSKAKIHKALLELGFSPENDECA</sequence>
<dbReference type="CDD" id="cd00093">
    <property type="entry name" value="HTH_XRE"/>
    <property type="match status" value="1"/>
</dbReference>
<dbReference type="RefSeq" id="WP_036535930.1">
    <property type="nucleotide sequence ID" value="NZ_JJML01000053.1"/>
</dbReference>
<dbReference type="GO" id="GO:0003677">
    <property type="term" value="F:DNA binding"/>
    <property type="evidence" value="ECO:0007669"/>
    <property type="project" value="UniProtKB-KW"/>
</dbReference>
<dbReference type="AlphaFoldDB" id="A0A098TGP1"/>
<dbReference type="Gene3D" id="1.10.260.40">
    <property type="entry name" value="lambda repressor-like DNA-binding domains"/>
    <property type="match status" value="1"/>
</dbReference>
<dbReference type="EMBL" id="JJML01000053">
    <property type="protein sequence ID" value="KGF71765.1"/>
    <property type="molecule type" value="Genomic_DNA"/>
</dbReference>
<gene>
    <name evidence="2" type="ORF">DO97_15945</name>
</gene>
<dbReference type="SUPFAM" id="SSF47413">
    <property type="entry name" value="lambda repressor-like DNA-binding domains"/>
    <property type="match status" value="1"/>
</dbReference>
<dbReference type="OrthoDB" id="530438at2"/>
<accession>A0A098TGP1</accession>